<proteinExistence type="predicted"/>
<keyword evidence="1" id="KW-0472">Membrane</keyword>
<keyword evidence="1" id="KW-0812">Transmembrane</keyword>
<dbReference type="AlphaFoldDB" id="A0A183G912"/>
<reference evidence="4" key="2">
    <citation type="submission" date="2019-09" db="UniProtKB">
        <authorList>
            <consortium name="WormBaseParasite"/>
        </authorList>
    </citation>
    <scope>IDENTIFICATION</scope>
</reference>
<evidence type="ECO:0000313" key="3">
    <source>
        <dbReference type="Proteomes" id="UP000050761"/>
    </source>
</evidence>
<evidence type="ECO:0000313" key="2">
    <source>
        <dbReference type="EMBL" id="VDP11470.1"/>
    </source>
</evidence>
<sequence>MCEAEMFLTHSASYTCSIATTKDRIPMKHKNTILSRIIDFQEFVGRTFPNDFIRNSENTIISKCYLPCSALHSLTFYLVIYDTAAIAVISLLTGYFWFAGANYCTHPNLQFITGATVAGEYLHVALSVVPLIIELLEKAPASFLFVSARVRVHQYAFLGVVACSIQMRISAGHRSIFVSITLRHLSISLVTGQHSAS</sequence>
<accession>A0A183G912</accession>
<name>A0A183G912_HELPZ</name>
<dbReference type="EMBL" id="UZAH01030668">
    <property type="protein sequence ID" value="VDP11470.1"/>
    <property type="molecule type" value="Genomic_DNA"/>
</dbReference>
<feature type="transmembrane region" description="Helical" evidence="1">
    <location>
        <begin position="76"/>
        <end position="99"/>
    </location>
</feature>
<dbReference type="Pfam" id="PF10321">
    <property type="entry name" value="7TM_GPCR_Srt"/>
    <property type="match status" value="1"/>
</dbReference>
<dbReference type="WBParaSite" id="HPBE_0001840401-mRNA-1">
    <property type="protein sequence ID" value="HPBE_0001840401-mRNA-1"/>
    <property type="gene ID" value="HPBE_0001840401"/>
</dbReference>
<evidence type="ECO:0000313" key="4">
    <source>
        <dbReference type="WBParaSite" id="HPBE_0001840401-mRNA-1"/>
    </source>
</evidence>
<protein>
    <submittedName>
        <fullName evidence="4">7TM_GPCR_Srx domain-containing protein</fullName>
    </submittedName>
</protein>
<keyword evidence="3" id="KW-1185">Reference proteome</keyword>
<accession>A0A3P8B2Z8</accession>
<reference evidence="2 3" key="1">
    <citation type="submission" date="2018-11" db="EMBL/GenBank/DDBJ databases">
        <authorList>
            <consortium name="Pathogen Informatics"/>
        </authorList>
    </citation>
    <scope>NUCLEOTIDE SEQUENCE [LARGE SCALE GENOMIC DNA]</scope>
</reference>
<feature type="transmembrane region" description="Helical" evidence="1">
    <location>
        <begin position="111"/>
        <end position="133"/>
    </location>
</feature>
<keyword evidence="1" id="KW-1133">Transmembrane helix</keyword>
<evidence type="ECO:0000256" key="1">
    <source>
        <dbReference type="SAM" id="Phobius"/>
    </source>
</evidence>
<gene>
    <name evidence="2" type="ORF">HPBE_LOCUS18403</name>
</gene>
<dbReference type="Proteomes" id="UP000050761">
    <property type="component" value="Unassembled WGS sequence"/>
</dbReference>
<organism evidence="3 4">
    <name type="scientific">Heligmosomoides polygyrus</name>
    <name type="common">Parasitic roundworm</name>
    <dbReference type="NCBI Taxonomy" id="6339"/>
    <lineage>
        <taxon>Eukaryota</taxon>
        <taxon>Metazoa</taxon>
        <taxon>Ecdysozoa</taxon>
        <taxon>Nematoda</taxon>
        <taxon>Chromadorea</taxon>
        <taxon>Rhabditida</taxon>
        <taxon>Rhabditina</taxon>
        <taxon>Rhabditomorpha</taxon>
        <taxon>Strongyloidea</taxon>
        <taxon>Heligmosomidae</taxon>
        <taxon>Heligmosomoides</taxon>
    </lineage>
</organism>
<dbReference type="InterPro" id="IPR019425">
    <property type="entry name" value="7TM_GPCR_serpentine_rcpt_Srt"/>
</dbReference>